<name>A0A845MBJ2_9PROT</name>
<gene>
    <name evidence="1" type="ORF">GQF03_03205</name>
</gene>
<comment type="caution">
    <text evidence="1">The sequence shown here is derived from an EMBL/GenBank/DDBJ whole genome shotgun (WGS) entry which is preliminary data.</text>
</comment>
<reference evidence="1 2" key="1">
    <citation type="journal article" date="2014" name="Int. J. Syst. Evol. Microbiol.">
        <title>Sneathiella chungangensis sp. nov., isolated from a marine sand, and emended description of the genus Sneathiella.</title>
        <authorList>
            <person name="Siamphan C."/>
            <person name="Kim H."/>
            <person name="Lee J.S."/>
            <person name="Kim W."/>
        </authorList>
    </citation>
    <scope>NUCLEOTIDE SEQUENCE [LARGE SCALE GENOMIC DNA]</scope>
    <source>
        <strain evidence="1 2">KCTC 32476</strain>
    </source>
</reference>
<protein>
    <recommendedName>
        <fullName evidence="3">Lipoprotein</fullName>
    </recommendedName>
</protein>
<dbReference type="AlphaFoldDB" id="A0A845MBJ2"/>
<dbReference type="EMBL" id="WTVA01000001">
    <property type="protein sequence ID" value="MZR21329.1"/>
    <property type="molecule type" value="Genomic_DNA"/>
</dbReference>
<accession>A0A845MBJ2</accession>
<keyword evidence="2" id="KW-1185">Reference proteome</keyword>
<dbReference type="Proteomes" id="UP000445696">
    <property type="component" value="Unassembled WGS sequence"/>
</dbReference>
<dbReference type="RefSeq" id="WP_161337729.1">
    <property type="nucleotide sequence ID" value="NZ_JBHSDG010000002.1"/>
</dbReference>
<evidence type="ECO:0000313" key="2">
    <source>
        <dbReference type="Proteomes" id="UP000445696"/>
    </source>
</evidence>
<sequence length="96" mass="10549">MKGIFALSGLALLAACTITEPPIDYSNLNQSDKTASCQDLEIEYTANTDKATELADRKATAGQANELIERNMSVKELAERKGCKTLLWPDQPEKVF</sequence>
<proteinExistence type="predicted"/>
<dbReference type="PROSITE" id="PS51257">
    <property type="entry name" value="PROKAR_LIPOPROTEIN"/>
    <property type="match status" value="1"/>
</dbReference>
<organism evidence="1 2">
    <name type="scientific">Sneathiella chungangensis</name>
    <dbReference type="NCBI Taxonomy" id="1418234"/>
    <lineage>
        <taxon>Bacteria</taxon>
        <taxon>Pseudomonadati</taxon>
        <taxon>Pseudomonadota</taxon>
        <taxon>Alphaproteobacteria</taxon>
        <taxon>Sneathiellales</taxon>
        <taxon>Sneathiellaceae</taxon>
        <taxon>Sneathiella</taxon>
    </lineage>
</organism>
<evidence type="ECO:0008006" key="3">
    <source>
        <dbReference type="Google" id="ProtNLM"/>
    </source>
</evidence>
<evidence type="ECO:0000313" key="1">
    <source>
        <dbReference type="EMBL" id="MZR21329.1"/>
    </source>
</evidence>